<sequence>MAVPRRSPSNLMELERFCKEEWEKLPKN</sequence>
<accession>A0AAD8YQC6</accession>
<dbReference type="Proteomes" id="UP001239994">
    <property type="component" value="Unassembled WGS sequence"/>
</dbReference>
<proteinExistence type="predicted"/>
<feature type="non-terminal residue" evidence="1">
    <location>
        <position position="28"/>
    </location>
</feature>
<organism evidence="1 2">
    <name type="scientific">Electrophorus voltai</name>
    <dbReference type="NCBI Taxonomy" id="2609070"/>
    <lineage>
        <taxon>Eukaryota</taxon>
        <taxon>Metazoa</taxon>
        <taxon>Chordata</taxon>
        <taxon>Craniata</taxon>
        <taxon>Vertebrata</taxon>
        <taxon>Euteleostomi</taxon>
        <taxon>Actinopterygii</taxon>
        <taxon>Neopterygii</taxon>
        <taxon>Teleostei</taxon>
        <taxon>Ostariophysi</taxon>
        <taxon>Gymnotiformes</taxon>
        <taxon>Gymnotoidei</taxon>
        <taxon>Gymnotidae</taxon>
        <taxon>Electrophorus</taxon>
    </lineage>
</organism>
<evidence type="ECO:0000313" key="2">
    <source>
        <dbReference type="Proteomes" id="UP001239994"/>
    </source>
</evidence>
<dbReference type="AlphaFoldDB" id="A0AAD8YQC6"/>
<protein>
    <submittedName>
        <fullName evidence="1">Uncharacterized protein</fullName>
    </submittedName>
</protein>
<evidence type="ECO:0000313" key="1">
    <source>
        <dbReference type="EMBL" id="KAK1784031.1"/>
    </source>
</evidence>
<comment type="caution">
    <text evidence="1">The sequence shown here is derived from an EMBL/GenBank/DDBJ whole genome shotgun (WGS) entry which is preliminary data.</text>
</comment>
<gene>
    <name evidence="1" type="ORF">P4O66_004461</name>
</gene>
<name>A0AAD8YQC6_9TELE</name>
<reference evidence="1" key="1">
    <citation type="submission" date="2023-03" db="EMBL/GenBank/DDBJ databases">
        <title>Electrophorus voltai genome.</title>
        <authorList>
            <person name="Bian C."/>
        </authorList>
    </citation>
    <scope>NUCLEOTIDE SEQUENCE</scope>
    <source>
        <strain evidence="1">CB-2022</strain>
        <tissue evidence="1">Muscle</tissue>
    </source>
</reference>
<keyword evidence="2" id="KW-1185">Reference proteome</keyword>
<dbReference type="EMBL" id="JAROKS010000703">
    <property type="protein sequence ID" value="KAK1784031.1"/>
    <property type="molecule type" value="Genomic_DNA"/>
</dbReference>